<evidence type="ECO:0008006" key="3">
    <source>
        <dbReference type="Google" id="ProtNLM"/>
    </source>
</evidence>
<dbReference type="Gene3D" id="3.40.50.300">
    <property type="entry name" value="P-loop containing nucleotide triphosphate hydrolases"/>
    <property type="match status" value="1"/>
</dbReference>
<dbReference type="Proteomes" id="UP000182060">
    <property type="component" value="Chromosome"/>
</dbReference>
<reference evidence="1" key="1">
    <citation type="journal article" date="2017" name="Appl. Environ. Microbiol.">
        <title>Microdiversification of a pelagic Polynucleobacter species is mainly driven by acquisition of genomic islands from a partially interspecific gene pool.</title>
        <authorList>
            <person name="Hoetzinger M."/>
            <person name="Hahn M.W."/>
            <person name="Jezberova J."/>
            <person name="Schmidt J."/>
            <person name="Koll U."/>
        </authorList>
    </citation>
    <scope>NUCLEOTIDE SEQUENCE</scope>
    <source>
        <strain evidence="1">MWH-RechtKol4</strain>
    </source>
</reference>
<accession>A0AAC9IPN1</accession>
<dbReference type="RefSeq" id="WP_071538701.1">
    <property type="nucleotide sequence ID" value="NZ_CP015016.1"/>
</dbReference>
<dbReference type="AlphaFoldDB" id="A0AAC9IPN1"/>
<dbReference type="EMBL" id="CP015017">
    <property type="protein sequence ID" value="APC00474.1"/>
    <property type="molecule type" value="Genomic_DNA"/>
</dbReference>
<dbReference type="InterPro" id="IPR027417">
    <property type="entry name" value="P-loop_NTPase"/>
</dbReference>
<evidence type="ECO:0000313" key="1">
    <source>
        <dbReference type="EMBL" id="APC00474.1"/>
    </source>
</evidence>
<name>A0AAC9IPN1_9BURK</name>
<proteinExistence type="predicted"/>
<sequence length="288" mass="33287">MKKFVIGIGSQRAGSTLLHRLLKESTNIYMHPLKELHYFDTKYKVRGIKALQNFSRAQLFREINLLVNRSGSIELNKDQKAYLRANSLLAFKDIGRIEYLDLYRPNIADNEILGEITPEYMLLPEVGIVDLQNTVGKDATILLICRNPVKRFISSVKLLINYHDLKSSHEEIEGDIIKRLEESDGWLSAQDKFNDYQVAIEKFKKHFDNLVVINYDNFINNPSIIFEQLRNSLRTNIDENVFNSLLEQKINTLGAEFNPGSRLSSILKNRYSKSSEFINDYFSSTLTL</sequence>
<protein>
    <recommendedName>
        <fullName evidence="3">Sulfotransferase</fullName>
    </recommendedName>
</protein>
<dbReference type="Pfam" id="PF13469">
    <property type="entry name" value="Sulfotransfer_3"/>
    <property type="match status" value="1"/>
</dbReference>
<evidence type="ECO:0000313" key="2">
    <source>
        <dbReference type="Proteomes" id="UP000182060"/>
    </source>
</evidence>
<dbReference type="SUPFAM" id="SSF52540">
    <property type="entry name" value="P-loop containing nucleoside triphosphate hydrolases"/>
    <property type="match status" value="1"/>
</dbReference>
<organism evidence="1 2">
    <name type="scientific">Polynucleobacter asymbioticus</name>
    <dbReference type="NCBI Taxonomy" id="576611"/>
    <lineage>
        <taxon>Bacteria</taxon>
        <taxon>Pseudomonadati</taxon>
        <taxon>Pseudomonadota</taxon>
        <taxon>Betaproteobacteria</taxon>
        <taxon>Burkholderiales</taxon>
        <taxon>Burkholderiaceae</taxon>
        <taxon>Polynucleobacter</taxon>
    </lineage>
</organism>
<gene>
    <name evidence="1" type="ORF">AOC25_01980</name>
</gene>